<dbReference type="OrthoDB" id="777324at2759"/>
<evidence type="ECO:0000313" key="2">
    <source>
        <dbReference type="EMBL" id="KAG1369873.1"/>
    </source>
</evidence>
<evidence type="ECO:0000313" key="3">
    <source>
        <dbReference type="Proteomes" id="UP000797356"/>
    </source>
</evidence>
<comment type="caution">
    <text evidence="2">The sequence shown here is derived from an EMBL/GenBank/DDBJ whole genome shotgun (WGS) entry which is preliminary data.</text>
</comment>
<feature type="region of interest" description="Disordered" evidence="1">
    <location>
        <begin position="58"/>
        <end position="83"/>
    </location>
</feature>
<reference evidence="2" key="2">
    <citation type="submission" date="2019-07" db="EMBL/GenBank/DDBJ databases">
        <authorList>
            <person name="Yang Y."/>
            <person name="Bocs S."/>
            <person name="Baudouin L."/>
        </authorList>
    </citation>
    <scope>NUCLEOTIDE SEQUENCE</scope>
    <source>
        <tissue evidence="2">Spear leaf of Hainan Tall coconut</tissue>
    </source>
</reference>
<accession>A0A8K0IX16</accession>
<gene>
    <name evidence="2" type="ORF">COCNU_15G002390</name>
</gene>
<dbReference type="AlphaFoldDB" id="A0A8K0IX16"/>
<proteinExistence type="predicted"/>
<organism evidence="2 3">
    <name type="scientific">Cocos nucifera</name>
    <name type="common">Coconut palm</name>
    <dbReference type="NCBI Taxonomy" id="13894"/>
    <lineage>
        <taxon>Eukaryota</taxon>
        <taxon>Viridiplantae</taxon>
        <taxon>Streptophyta</taxon>
        <taxon>Embryophyta</taxon>
        <taxon>Tracheophyta</taxon>
        <taxon>Spermatophyta</taxon>
        <taxon>Magnoliopsida</taxon>
        <taxon>Liliopsida</taxon>
        <taxon>Arecaceae</taxon>
        <taxon>Arecoideae</taxon>
        <taxon>Cocoseae</taxon>
        <taxon>Attaleinae</taxon>
        <taxon>Cocos</taxon>
    </lineage>
</organism>
<dbReference type="Proteomes" id="UP000797356">
    <property type="component" value="Chromosome 15"/>
</dbReference>
<sequence>MSSGRESKKKKDCEVEVLSWQQKKELADREEEAIEREVKELTSWTNLMEAMDDNQLKKYLQNRPESLKNVKTGKIAPSKKNQK</sequence>
<keyword evidence="3" id="KW-1185">Reference proteome</keyword>
<dbReference type="EMBL" id="CM017886">
    <property type="protein sequence ID" value="KAG1369873.1"/>
    <property type="molecule type" value="Genomic_DNA"/>
</dbReference>
<reference evidence="2" key="1">
    <citation type="journal article" date="2017" name="Gigascience">
        <title>The genome draft of coconut (Cocos nucifera).</title>
        <authorList>
            <person name="Xiao Y."/>
            <person name="Xu P."/>
            <person name="Fan H."/>
            <person name="Baudouin L."/>
            <person name="Xia W."/>
            <person name="Bocs S."/>
            <person name="Xu J."/>
            <person name="Li Q."/>
            <person name="Guo A."/>
            <person name="Zhou L."/>
            <person name="Li J."/>
            <person name="Wu Y."/>
            <person name="Ma Z."/>
            <person name="Armero A."/>
            <person name="Issali A.E."/>
            <person name="Liu N."/>
            <person name="Peng M."/>
            <person name="Yang Y."/>
        </authorList>
    </citation>
    <scope>NUCLEOTIDE SEQUENCE</scope>
    <source>
        <tissue evidence="2">Spear leaf of Hainan Tall coconut</tissue>
    </source>
</reference>
<evidence type="ECO:0000256" key="1">
    <source>
        <dbReference type="SAM" id="MobiDB-lite"/>
    </source>
</evidence>
<protein>
    <submittedName>
        <fullName evidence="2">Uncharacterized protein</fullName>
    </submittedName>
</protein>
<name>A0A8K0IX16_COCNU</name>